<sequence length="77" mass="8983">MNSTTLILNSTQLKDTGNYMCLRNNTPVFSVRLIVQQIPRAPTLSCFVKSYLSPIRCQWRSEELNRLTKCTLSFRKR</sequence>
<dbReference type="InterPro" id="IPR036179">
    <property type="entry name" value="Ig-like_dom_sf"/>
</dbReference>
<evidence type="ECO:0000313" key="2">
    <source>
        <dbReference type="Proteomes" id="UP000287033"/>
    </source>
</evidence>
<evidence type="ECO:0008006" key="3">
    <source>
        <dbReference type="Google" id="ProtNLM"/>
    </source>
</evidence>
<protein>
    <recommendedName>
        <fullName evidence="3">Ig-like domain-containing protein</fullName>
    </recommendedName>
</protein>
<dbReference type="OrthoDB" id="8634471at2759"/>
<dbReference type="InterPro" id="IPR013783">
    <property type="entry name" value="Ig-like_fold"/>
</dbReference>
<gene>
    <name evidence="1" type="ORF">chiPu_0026002</name>
</gene>
<accession>A0A401THS4</accession>
<organism evidence="1 2">
    <name type="scientific">Chiloscyllium punctatum</name>
    <name type="common">Brownbanded bambooshark</name>
    <name type="synonym">Hemiscyllium punctatum</name>
    <dbReference type="NCBI Taxonomy" id="137246"/>
    <lineage>
        <taxon>Eukaryota</taxon>
        <taxon>Metazoa</taxon>
        <taxon>Chordata</taxon>
        <taxon>Craniata</taxon>
        <taxon>Vertebrata</taxon>
        <taxon>Chondrichthyes</taxon>
        <taxon>Elasmobranchii</taxon>
        <taxon>Galeomorphii</taxon>
        <taxon>Galeoidea</taxon>
        <taxon>Orectolobiformes</taxon>
        <taxon>Hemiscylliidae</taxon>
        <taxon>Chiloscyllium</taxon>
    </lineage>
</organism>
<dbReference type="AlphaFoldDB" id="A0A401THS4"/>
<reference evidence="1 2" key="1">
    <citation type="journal article" date="2018" name="Nat. Ecol. Evol.">
        <title>Shark genomes provide insights into elasmobranch evolution and the origin of vertebrates.</title>
        <authorList>
            <person name="Hara Y"/>
            <person name="Yamaguchi K"/>
            <person name="Onimaru K"/>
            <person name="Kadota M"/>
            <person name="Koyanagi M"/>
            <person name="Keeley SD"/>
            <person name="Tatsumi K"/>
            <person name="Tanaka K"/>
            <person name="Motone F"/>
            <person name="Kageyama Y"/>
            <person name="Nozu R"/>
            <person name="Adachi N"/>
            <person name="Nishimura O"/>
            <person name="Nakagawa R"/>
            <person name="Tanegashima C"/>
            <person name="Kiyatake I"/>
            <person name="Matsumoto R"/>
            <person name="Murakumo K"/>
            <person name="Nishida K"/>
            <person name="Terakita A"/>
            <person name="Kuratani S"/>
            <person name="Sato K"/>
            <person name="Hyodo S Kuraku.S."/>
        </authorList>
    </citation>
    <scope>NUCLEOTIDE SEQUENCE [LARGE SCALE GENOMIC DNA]</scope>
</reference>
<dbReference type="EMBL" id="BEZZ01070375">
    <property type="protein sequence ID" value="GCC42214.1"/>
    <property type="molecule type" value="Genomic_DNA"/>
</dbReference>
<dbReference type="SUPFAM" id="SSF48726">
    <property type="entry name" value="Immunoglobulin"/>
    <property type="match status" value="1"/>
</dbReference>
<dbReference type="Gene3D" id="2.60.40.10">
    <property type="entry name" value="Immunoglobulins"/>
    <property type="match status" value="1"/>
</dbReference>
<keyword evidence="2" id="KW-1185">Reference proteome</keyword>
<dbReference type="Proteomes" id="UP000287033">
    <property type="component" value="Unassembled WGS sequence"/>
</dbReference>
<comment type="caution">
    <text evidence="1">The sequence shown here is derived from an EMBL/GenBank/DDBJ whole genome shotgun (WGS) entry which is preliminary data.</text>
</comment>
<evidence type="ECO:0000313" key="1">
    <source>
        <dbReference type="EMBL" id="GCC42214.1"/>
    </source>
</evidence>
<name>A0A401THS4_CHIPU</name>
<proteinExistence type="predicted"/>